<evidence type="ECO:0000313" key="3">
    <source>
        <dbReference type="Proteomes" id="UP000663877"/>
    </source>
</evidence>
<accession>A0A815N7R6</accession>
<protein>
    <submittedName>
        <fullName evidence="2">Uncharacterized protein</fullName>
    </submittedName>
</protein>
<feature type="transmembrane region" description="Helical" evidence="1">
    <location>
        <begin position="77"/>
        <end position="98"/>
    </location>
</feature>
<proteinExistence type="predicted"/>
<evidence type="ECO:0000256" key="1">
    <source>
        <dbReference type="SAM" id="Phobius"/>
    </source>
</evidence>
<dbReference type="Proteomes" id="UP000663877">
    <property type="component" value="Unassembled WGS sequence"/>
</dbReference>
<comment type="caution">
    <text evidence="2">The sequence shown here is derived from an EMBL/GenBank/DDBJ whole genome shotgun (WGS) entry which is preliminary data.</text>
</comment>
<organism evidence="2 3">
    <name type="scientific">Adineta steineri</name>
    <dbReference type="NCBI Taxonomy" id="433720"/>
    <lineage>
        <taxon>Eukaryota</taxon>
        <taxon>Metazoa</taxon>
        <taxon>Spiralia</taxon>
        <taxon>Gnathifera</taxon>
        <taxon>Rotifera</taxon>
        <taxon>Eurotatoria</taxon>
        <taxon>Bdelloidea</taxon>
        <taxon>Adinetida</taxon>
        <taxon>Adinetidae</taxon>
        <taxon>Adineta</taxon>
    </lineage>
</organism>
<evidence type="ECO:0000313" key="2">
    <source>
        <dbReference type="EMBL" id="CAF1435427.1"/>
    </source>
</evidence>
<sequence>MDNDTVFPALSGDEIIVGKYRGTDHSRMTKAIVILTNYRLLIRWQGTICGCFTRSSYSSIRLDSIDRIDDMRSDASLAIFFMIFVLVAGIISMIYGFVFGLISFQSLGTLVTIVDVVIFIFLWCSNQNRYITFKGSFGSETIIFQKTIANEFEERLSEMIHQRSIQCFTGKNEHNGSLLASEPSAPMVSRNIIDIEMETEKKYAYQPLPSVA</sequence>
<name>A0A815N7R6_9BILA</name>
<feature type="transmembrane region" description="Helical" evidence="1">
    <location>
        <begin position="104"/>
        <end position="124"/>
    </location>
</feature>
<keyword evidence="1" id="KW-1133">Transmembrane helix</keyword>
<dbReference type="EMBL" id="CAJNOI010001733">
    <property type="protein sequence ID" value="CAF1435427.1"/>
    <property type="molecule type" value="Genomic_DNA"/>
</dbReference>
<keyword evidence="1" id="KW-0812">Transmembrane</keyword>
<gene>
    <name evidence="2" type="ORF">BJG266_LOCUS39588</name>
</gene>
<dbReference type="AlphaFoldDB" id="A0A815N7R6"/>
<reference evidence="2" key="1">
    <citation type="submission" date="2021-02" db="EMBL/GenBank/DDBJ databases">
        <authorList>
            <person name="Nowell W R."/>
        </authorList>
    </citation>
    <scope>NUCLEOTIDE SEQUENCE</scope>
</reference>
<keyword evidence="1" id="KW-0472">Membrane</keyword>